<dbReference type="AlphaFoldDB" id="Q02CS6"/>
<evidence type="ECO:0000259" key="1">
    <source>
        <dbReference type="Pfam" id="PF01902"/>
    </source>
</evidence>
<proteinExistence type="predicted"/>
<dbReference type="SUPFAM" id="SSF52402">
    <property type="entry name" value="Adenine nucleotide alpha hydrolases-like"/>
    <property type="match status" value="1"/>
</dbReference>
<dbReference type="HOGENOM" id="CLU_010289_1_1_0"/>
<dbReference type="KEGG" id="sus:Acid_0125"/>
<protein>
    <recommendedName>
        <fullName evidence="1">Diphthamide synthase domain-containing protein</fullName>
    </recommendedName>
</protein>
<dbReference type="Gene3D" id="3.40.50.620">
    <property type="entry name" value="HUPs"/>
    <property type="match status" value="1"/>
</dbReference>
<feature type="domain" description="Diphthamide synthase" evidence="1">
    <location>
        <begin position="5"/>
        <end position="202"/>
    </location>
</feature>
<gene>
    <name evidence="2" type="ordered locus">Acid_0125</name>
</gene>
<dbReference type="Pfam" id="PF01902">
    <property type="entry name" value="Diphthami_syn_2"/>
    <property type="match status" value="1"/>
</dbReference>
<dbReference type="STRING" id="234267.Acid_0125"/>
<dbReference type="InterPro" id="IPR014729">
    <property type="entry name" value="Rossmann-like_a/b/a_fold"/>
</dbReference>
<sequence>MKKLLLAWSSGKDSAWTLHALRQQNIEVSALLTTITSSASRVAMHGVRRELLELQAAAVGLPVWQIPLPWPCTNDDYEARMADACRRAVAEGFGSIAFGDLYLQDVRAYRERQLAGSGLAPVFPLWELPTAILARDMIDGGLRARLSCIDSRQLDPAFAGREFDRALLADLPPTADPCGENGEFHSFVYAGPMFREPIPIECGEVRNIDGFIYTDLLCPVSSL</sequence>
<accession>Q02CS6</accession>
<organism evidence="2">
    <name type="scientific">Solibacter usitatus (strain Ellin6076)</name>
    <dbReference type="NCBI Taxonomy" id="234267"/>
    <lineage>
        <taxon>Bacteria</taxon>
        <taxon>Pseudomonadati</taxon>
        <taxon>Acidobacteriota</taxon>
        <taxon>Terriglobia</taxon>
        <taxon>Bryobacterales</taxon>
        <taxon>Solibacteraceae</taxon>
        <taxon>Candidatus Solibacter</taxon>
    </lineage>
</organism>
<dbReference type="eggNOG" id="COG2102">
    <property type="taxonomic scope" value="Bacteria"/>
</dbReference>
<dbReference type="OrthoDB" id="3572539at2"/>
<dbReference type="Gene3D" id="3.90.1490.10">
    <property type="entry name" value="putative n-type atp pyrophosphatase, domain 2"/>
    <property type="match status" value="1"/>
</dbReference>
<evidence type="ECO:0000313" key="2">
    <source>
        <dbReference type="EMBL" id="ABJ81140.1"/>
    </source>
</evidence>
<reference evidence="2" key="1">
    <citation type="submission" date="2006-10" db="EMBL/GenBank/DDBJ databases">
        <title>Complete sequence of Solibacter usitatus Ellin6076.</title>
        <authorList>
            <consortium name="US DOE Joint Genome Institute"/>
            <person name="Copeland A."/>
            <person name="Lucas S."/>
            <person name="Lapidus A."/>
            <person name="Barry K."/>
            <person name="Detter J.C."/>
            <person name="Glavina del Rio T."/>
            <person name="Hammon N."/>
            <person name="Israni S."/>
            <person name="Dalin E."/>
            <person name="Tice H."/>
            <person name="Pitluck S."/>
            <person name="Thompson L.S."/>
            <person name="Brettin T."/>
            <person name="Bruce D."/>
            <person name="Han C."/>
            <person name="Tapia R."/>
            <person name="Gilna P."/>
            <person name="Schmutz J."/>
            <person name="Larimer F."/>
            <person name="Land M."/>
            <person name="Hauser L."/>
            <person name="Kyrpides N."/>
            <person name="Mikhailova N."/>
            <person name="Janssen P.H."/>
            <person name="Kuske C.R."/>
            <person name="Richardson P."/>
        </authorList>
    </citation>
    <scope>NUCLEOTIDE SEQUENCE</scope>
    <source>
        <strain evidence="2">Ellin6076</strain>
    </source>
</reference>
<dbReference type="InterPro" id="IPR002761">
    <property type="entry name" value="Diphthami_syn_dom"/>
</dbReference>
<name>Q02CS6_SOLUE</name>
<dbReference type="EMBL" id="CP000473">
    <property type="protein sequence ID" value="ABJ81140.1"/>
    <property type="molecule type" value="Genomic_DNA"/>
</dbReference>
<dbReference type="InParanoid" id="Q02CS6"/>